<feature type="binding site" evidence="11">
    <location>
        <begin position="134"/>
        <end position="141"/>
    </location>
    <ligand>
        <name>UMP</name>
        <dbReference type="ChEBI" id="CHEBI:57865"/>
    </ligand>
</feature>
<evidence type="ECO:0000256" key="2">
    <source>
        <dbReference type="ARBA" id="ARBA00004791"/>
    </source>
</evidence>
<keyword evidence="8 11" id="KW-0067">ATP-binding</keyword>
<comment type="function">
    <text evidence="11">Catalyzes the reversible phosphorylation of UMP to UDP.</text>
</comment>
<name>A0A2A4YHY9_UNCAE</name>
<dbReference type="AlphaFoldDB" id="A0A2A4YHY9"/>
<evidence type="ECO:0000256" key="1">
    <source>
        <dbReference type="ARBA" id="ARBA00004496"/>
    </source>
</evidence>
<dbReference type="GO" id="GO:0005524">
    <property type="term" value="F:ATP binding"/>
    <property type="evidence" value="ECO:0007669"/>
    <property type="project" value="UniProtKB-KW"/>
</dbReference>
<dbReference type="PANTHER" id="PTHR42833:SF4">
    <property type="entry name" value="URIDYLATE KINASE PUMPKIN, CHLOROPLASTIC"/>
    <property type="match status" value="1"/>
</dbReference>
<dbReference type="HAMAP" id="MF_01220_B">
    <property type="entry name" value="PyrH_B"/>
    <property type="match status" value="1"/>
</dbReference>
<feature type="binding site" evidence="11">
    <location>
        <position position="161"/>
    </location>
    <ligand>
        <name>ATP</name>
        <dbReference type="ChEBI" id="CHEBI:30616"/>
    </ligand>
</feature>
<dbReference type="InterPro" id="IPR036393">
    <property type="entry name" value="AceGlu_kinase-like_sf"/>
</dbReference>
<dbReference type="EMBL" id="NVUU01000038">
    <property type="protein sequence ID" value="PCI94466.1"/>
    <property type="molecule type" value="Genomic_DNA"/>
</dbReference>
<evidence type="ECO:0000256" key="7">
    <source>
        <dbReference type="ARBA" id="ARBA00022777"/>
    </source>
</evidence>
<dbReference type="GO" id="GO:0033862">
    <property type="term" value="F:UMP kinase activity"/>
    <property type="evidence" value="ECO:0007669"/>
    <property type="project" value="UniProtKB-EC"/>
</dbReference>
<dbReference type="EC" id="2.7.4.22" evidence="11"/>
<evidence type="ECO:0000256" key="8">
    <source>
        <dbReference type="ARBA" id="ARBA00022840"/>
    </source>
</evidence>
<dbReference type="NCBIfam" id="TIGR02075">
    <property type="entry name" value="pyrH_bact"/>
    <property type="match status" value="1"/>
</dbReference>
<feature type="binding site" evidence="11">
    <location>
        <position position="170"/>
    </location>
    <ligand>
        <name>ATP</name>
        <dbReference type="ChEBI" id="CHEBI:30616"/>
    </ligand>
</feature>
<evidence type="ECO:0000256" key="6">
    <source>
        <dbReference type="ARBA" id="ARBA00022741"/>
    </source>
</evidence>
<comment type="subcellular location">
    <subcellularLocation>
        <location evidence="1 11">Cytoplasm</location>
    </subcellularLocation>
</comment>
<protein>
    <recommendedName>
        <fullName evidence="11">Uridylate kinase</fullName>
        <shortName evidence="11">UK</shortName>
        <ecNumber evidence="11">2.7.4.22</ecNumber>
    </recommendedName>
    <alternativeName>
        <fullName evidence="11">Uridine monophosphate kinase</fullName>
        <shortName evidence="11">UMP kinase</shortName>
        <shortName evidence="11">UMPK</shortName>
    </alternativeName>
</protein>
<evidence type="ECO:0000256" key="11">
    <source>
        <dbReference type="HAMAP-Rule" id="MF_01220"/>
    </source>
</evidence>
<evidence type="ECO:0000256" key="9">
    <source>
        <dbReference type="ARBA" id="ARBA00022975"/>
    </source>
</evidence>
<dbReference type="Gene3D" id="3.40.1160.10">
    <property type="entry name" value="Acetylglutamate kinase-like"/>
    <property type="match status" value="1"/>
</dbReference>
<feature type="binding site" evidence="11">
    <location>
        <position position="58"/>
    </location>
    <ligand>
        <name>ATP</name>
        <dbReference type="ChEBI" id="CHEBI:30616"/>
    </ligand>
</feature>
<comment type="caution">
    <text evidence="13">The sequence shown here is derived from an EMBL/GenBank/DDBJ whole genome shotgun (WGS) entry which is preliminary data.</text>
</comment>
<feature type="binding site" evidence="11">
    <location>
        <begin position="11"/>
        <end position="14"/>
    </location>
    <ligand>
        <name>ATP</name>
        <dbReference type="ChEBI" id="CHEBI:30616"/>
    </ligand>
</feature>
<comment type="catalytic activity">
    <reaction evidence="10 11">
        <text>UMP + ATP = UDP + ADP</text>
        <dbReference type="Rhea" id="RHEA:24400"/>
        <dbReference type="ChEBI" id="CHEBI:30616"/>
        <dbReference type="ChEBI" id="CHEBI:57865"/>
        <dbReference type="ChEBI" id="CHEBI:58223"/>
        <dbReference type="ChEBI" id="CHEBI:456216"/>
        <dbReference type="EC" id="2.7.4.22"/>
    </reaction>
</comment>
<comment type="pathway">
    <text evidence="2 11">Pyrimidine metabolism; CTP biosynthesis via de novo pathway; UDP from UMP (UMPK route): step 1/1.</text>
</comment>
<comment type="similarity">
    <text evidence="3 11">Belongs to the UMP kinase family.</text>
</comment>
<keyword evidence="6 11" id="KW-0547">Nucleotide-binding</keyword>
<feature type="binding site" evidence="11">
    <location>
        <position position="73"/>
    </location>
    <ligand>
        <name>UMP</name>
        <dbReference type="ChEBI" id="CHEBI:57865"/>
    </ligand>
</feature>
<dbReference type="FunFam" id="3.40.1160.10:FF:000001">
    <property type="entry name" value="Uridylate kinase"/>
    <property type="match status" value="1"/>
</dbReference>
<dbReference type="SUPFAM" id="SSF53633">
    <property type="entry name" value="Carbamate kinase-like"/>
    <property type="match status" value="1"/>
</dbReference>
<dbReference type="GO" id="GO:0005737">
    <property type="term" value="C:cytoplasm"/>
    <property type="evidence" value="ECO:0007669"/>
    <property type="project" value="UniProtKB-SubCell"/>
</dbReference>
<dbReference type="GO" id="GO:0006225">
    <property type="term" value="P:UDP biosynthetic process"/>
    <property type="evidence" value="ECO:0007669"/>
    <property type="project" value="TreeGrafter"/>
</dbReference>
<comment type="caution">
    <text evidence="11">Lacks conserved residue(s) required for the propagation of feature annotation.</text>
</comment>
<feature type="binding site" evidence="11">
    <location>
        <position position="167"/>
    </location>
    <ligand>
        <name>ATP</name>
        <dbReference type="ChEBI" id="CHEBI:30616"/>
    </ligand>
</feature>
<dbReference type="InterPro" id="IPR011817">
    <property type="entry name" value="Uridylate_kinase"/>
</dbReference>
<keyword evidence="4 11" id="KW-0963">Cytoplasm</keyword>
<dbReference type="PIRSF" id="PIRSF005650">
    <property type="entry name" value="Uridylate_kin"/>
    <property type="match status" value="1"/>
</dbReference>
<comment type="subunit">
    <text evidence="11">Homohexamer.</text>
</comment>
<evidence type="ECO:0000256" key="10">
    <source>
        <dbReference type="ARBA" id="ARBA00047767"/>
    </source>
</evidence>
<evidence type="ECO:0000259" key="12">
    <source>
        <dbReference type="Pfam" id="PF00696"/>
    </source>
</evidence>
<feature type="binding site" evidence="11">
    <location>
        <position position="53"/>
    </location>
    <ligand>
        <name>UMP</name>
        <dbReference type="ChEBI" id="CHEBI:57865"/>
    </ligand>
</feature>
<keyword evidence="5 11" id="KW-0808">Transferase</keyword>
<dbReference type="InterPro" id="IPR015963">
    <property type="entry name" value="Uridylate_kinase_bac"/>
</dbReference>
<feature type="domain" description="Aspartate/glutamate/uridylate kinase" evidence="12">
    <location>
        <begin position="6"/>
        <end position="215"/>
    </location>
</feature>
<dbReference type="UniPathway" id="UPA00159">
    <property type="reaction ID" value="UER00275"/>
</dbReference>
<feature type="binding site" evidence="11">
    <location>
        <position position="54"/>
    </location>
    <ligand>
        <name>ATP</name>
        <dbReference type="ChEBI" id="CHEBI:30616"/>
    </ligand>
</feature>
<dbReference type="CDD" id="cd04254">
    <property type="entry name" value="AAK_UMPK-PyrH-Ec"/>
    <property type="match status" value="1"/>
</dbReference>
<evidence type="ECO:0000256" key="4">
    <source>
        <dbReference type="ARBA" id="ARBA00022490"/>
    </source>
</evidence>
<reference evidence="14" key="1">
    <citation type="submission" date="2017-08" db="EMBL/GenBank/DDBJ databases">
        <title>A dynamic microbial community with high functional redundancy inhabits the cold, oxic subseafloor aquifer.</title>
        <authorList>
            <person name="Tully B.J."/>
            <person name="Wheat C.G."/>
            <person name="Glazer B.T."/>
            <person name="Huber J.A."/>
        </authorList>
    </citation>
    <scope>NUCLEOTIDE SEQUENCE [LARGE SCALE GENOMIC DNA]</scope>
</reference>
<gene>
    <name evidence="11" type="primary">pyrH</name>
    <name evidence="13" type="ORF">COB11_03770</name>
</gene>
<keyword evidence="9 11" id="KW-0665">Pyrimidine biosynthesis</keyword>
<sequence>MKPKYKRVLLKLSGEALSGEQSMGVEKKSVRHIASNIKRLHDLGIQIGIVVGGGNFFRGRMAKDFDLKRTPADHIGMLATVMNGIFLSQTLQVLGVDSVVMGSSSFGGMVQQFNLKTANDYFKRGNIVFFVGGTGNPYFTTDSAAALRACEVDANILLKATKVDGIYDKDPMKHKDAKKYDTLSYEKALADGVQVMDATAIALCREVNIPILVFNLFDEDALIKAVHNEECGTMVSSKLCKTSYKKLVS</sequence>
<dbReference type="InterPro" id="IPR001048">
    <property type="entry name" value="Asp/Glu/Uridylate_kinase"/>
</dbReference>
<dbReference type="PANTHER" id="PTHR42833">
    <property type="entry name" value="URIDYLATE KINASE"/>
    <property type="match status" value="1"/>
</dbReference>
<evidence type="ECO:0000313" key="14">
    <source>
        <dbReference type="Proteomes" id="UP000217838"/>
    </source>
</evidence>
<dbReference type="GO" id="GO:0044210">
    <property type="term" value="P:'de novo' CTP biosynthetic process"/>
    <property type="evidence" value="ECO:0007669"/>
    <property type="project" value="UniProtKB-UniRule"/>
</dbReference>
<evidence type="ECO:0000256" key="5">
    <source>
        <dbReference type="ARBA" id="ARBA00022679"/>
    </source>
</evidence>
<comment type="activity regulation">
    <text evidence="11">Inhibited by UTP.</text>
</comment>
<evidence type="ECO:0000313" key="13">
    <source>
        <dbReference type="EMBL" id="PCI94466.1"/>
    </source>
</evidence>
<keyword evidence="7 11" id="KW-0418">Kinase</keyword>
<accession>A0A2A4YHY9</accession>
<dbReference type="Proteomes" id="UP000217838">
    <property type="component" value="Unassembled WGS sequence"/>
</dbReference>
<proteinExistence type="inferred from homology"/>
<evidence type="ECO:0000256" key="3">
    <source>
        <dbReference type="ARBA" id="ARBA00007614"/>
    </source>
</evidence>
<dbReference type="Pfam" id="PF00696">
    <property type="entry name" value="AA_kinase"/>
    <property type="match status" value="1"/>
</dbReference>
<organism evidence="13 14">
    <name type="scientific">Aerophobetes bacterium</name>
    <dbReference type="NCBI Taxonomy" id="2030807"/>
    <lineage>
        <taxon>Bacteria</taxon>
        <taxon>Candidatus Aerophobota</taxon>
    </lineage>
</organism>